<protein>
    <submittedName>
        <fullName evidence="1">Uncharacterized protein</fullName>
    </submittedName>
</protein>
<comment type="caution">
    <text evidence="1">The sequence shown here is derived from an EMBL/GenBank/DDBJ whole genome shotgun (WGS) entry which is preliminary data.</text>
</comment>
<reference evidence="1 2" key="1">
    <citation type="submission" date="2019-03" db="EMBL/GenBank/DDBJ databases">
        <title>Roseomonas sp. a novel Roseomonas species isolated from Sea whip Gorgonian.</title>
        <authorList>
            <person name="Li F."/>
            <person name="Pan X."/>
            <person name="Huang S."/>
            <person name="Li Z."/>
            <person name="Meng B."/>
        </authorList>
    </citation>
    <scope>NUCLEOTIDE SEQUENCE [LARGE SCALE GENOMIC DNA]</scope>
    <source>
        <strain evidence="1 2">M0104</strain>
    </source>
</reference>
<organism evidence="1 2">
    <name type="scientific">Teichococcus coralli</name>
    <dbReference type="NCBI Taxonomy" id="2545983"/>
    <lineage>
        <taxon>Bacteria</taxon>
        <taxon>Pseudomonadati</taxon>
        <taxon>Pseudomonadota</taxon>
        <taxon>Alphaproteobacteria</taxon>
        <taxon>Acetobacterales</taxon>
        <taxon>Roseomonadaceae</taxon>
        <taxon>Roseomonas</taxon>
    </lineage>
</organism>
<proteinExistence type="predicted"/>
<accession>A0A845BDH8</accession>
<name>A0A845BDH8_9PROT</name>
<evidence type="ECO:0000313" key="2">
    <source>
        <dbReference type="Proteomes" id="UP000460715"/>
    </source>
</evidence>
<dbReference type="EMBL" id="SNVJ01000009">
    <property type="protein sequence ID" value="MXP64104.1"/>
    <property type="molecule type" value="Genomic_DNA"/>
</dbReference>
<dbReference type="RefSeq" id="WP_160937233.1">
    <property type="nucleotide sequence ID" value="NZ_SNVJ01000009.1"/>
</dbReference>
<dbReference type="AlphaFoldDB" id="A0A845BDH8"/>
<sequence>MPYLIKLISPSGAVLYGARQQEGQRAGVSSATAAERFVSRKVAEEALSQLRREPRFQGYSFAVIEP</sequence>
<evidence type="ECO:0000313" key="1">
    <source>
        <dbReference type="EMBL" id="MXP64104.1"/>
    </source>
</evidence>
<gene>
    <name evidence="1" type="ORF">E0493_12190</name>
</gene>
<keyword evidence="2" id="KW-1185">Reference proteome</keyword>
<dbReference type="Proteomes" id="UP000460715">
    <property type="component" value="Unassembled WGS sequence"/>
</dbReference>